<protein>
    <recommendedName>
        <fullName evidence="2">Uridine phosphorylase</fullName>
        <ecNumber evidence="1">2.4.2.3</ecNumber>
    </recommendedName>
</protein>
<dbReference type="Proteomes" id="UP001596083">
    <property type="component" value="Unassembled WGS sequence"/>
</dbReference>
<reference evidence="6" key="1">
    <citation type="journal article" date="2019" name="Int. J. Syst. Evol. Microbiol.">
        <title>The Global Catalogue of Microorganisms (GCM) 10K type strain sequencing project: providing services to taxonomists for standard genome sequencing and annotation.</title>
        <authorList>
            <consortium name="The Broad Institute Genomics Platform"/>
            <consortium name="The Broad Institute Genome Sequencing Center for Infectious Disease"/>
            <person name="Wu L."/>
            <person name="Ma J."/>
        </authorList>
    </citation>
    <scope>NUCLEOTIDE SEQUENCE [LARGE SCALE GENOMIC DNA]</scope>
    <source>
        <strain evidence="6">CGMCC 4.7304</strain>
    </source>
</reference>
<comment type="catalytic activity">
    <reaction evidence="3">
        <text>uridine + phosphate = alpha-D-ribose 1-phosphate + uracil</text>
        <dbReference type="Rhea" id="RHEA:24388"/>
        <dbReference type="ChEBI" id="CHEBI:16704"/>
        <dbReference type="ChEBI" id="CHEBI:17568"/>
        <dbReference type="ChEBI" id="CHEBI:43474"/>
        <dbReference type="ChEBI" id="CHEBI:57720"/>
        <dbReference type="EC" id="2.4.2.3"/>
    </reaction>
</comment>
<evidence type="ECO:0000256" key="2">
    <source>
        <dbReference type="ARBA" id="ARBA00021980"/>
    </source>
</evidence>
<evidence type="ECO:0000256" key="3">
    <source>
        <dbReference type="ARBA" id="ARBA00048447"/>
    </source>
</evidence>
<dbReference type="PANTHER" id="PTHR43691:SF11">
    <property type="entry name" value="FI09636P-RELATED"/>
    <property type="match status" value="1"/>
</dbReference>
<dbReference type="EC" id="2.4.2.3" evidence="1"/>
<evidence type="ECO:0000313" key="6">
    <source>
        <dbReference type="Proteomes" id="UP001596083"/>
    </source>
</evidence>
<dbReference type="PANTHER" id="PTHR43691">
    <property type="entry name" value="URIDINE PHOSPHORYLASE"/>
    <property type="match status" value="1"/>
</dbReference>
<keyword evidence="6" id="KW-1185">Reference proteome</keyword>
<dbReference type="Gene3D" id="3.40.50.1580">
    <property type="entry name" value="Nucleoside phosphorylase domain"/>
    <property type="match status" value="1"/>
</dbReference>
<comment type="caution">
    <text evidence="5">The sequence shown here is derived from an EMBL/GenBank/DDBJ whole genome shotgun (WGS) entry which is preliminary data.</text>
</comment>
<accession>A0ABW0YYL2</accession>
<dbReference type="InterPro" id="IPR035994">
    <property type="entry name" value="Nucleoside_phosphorylase_sf"/>
</dbReference>
<dbReference type="RefSeq" id="WP_390316044.1">
    <property type="nucleotide sequence ID" value="NZ_JBHSPB010000006.1"/>
</dbReference>
<evidence type="ECO:0000313" key="5">
    <source>
        <dbReference type="EMBL" id="MFC5720857.1"/>
    </source>
</evidence>
<dbReference type="EMBL" id="JBHSPB010000006">
    <property type="protein sequence ID" value="MFC5720857.1"/>
    <property type="molecule type" value="Genomic_DNA"/>
</dbReference>
<organism evidence="5 6">
    <name type="scientific">Streptomyces gamaensis</name>
    <dbReference type="NCBI Taxonomy" id="1763542"/>
    <lineage>
        <taxon>Bacteria</taxon>
        <taxon>Bacillati</taxon>
        <taxon>Actinomycetota</taxon>
        <taxon>Actinomycetes</taxon>
        <taxon>Kitasatosporales</taxon>
        <taxon>Streptomycetaceae</taxon>
        <taxon>Streptomyces</taxon>
    </lineage>
</organism>
<dbReference type="CDD" id="cd09007">
    <property type="entry name" value="NP-I_spr0068"/>
    <property type="match status" value="1"/>
</dbReference>
<proteinExistence type="predicted"/>
<gene>
    <name evidence="5" type="ORF">ACFP1Z_11835</name>
</gene>
<dbReference type="InterPro" id="IPR000845">
    <property type="entry name" value="Nucleoside_phosphorylase_d"/>
</dbReference>
<evidence type="ECO:0000256" key="1">
    <source>
        <dbReference type="ARBA" id="ARBA00011888"/>
    </source>
</evidence>
<evidence type="ECO:0000259" key="4">
    <source>
        <dbReference type="Pfam" id="PF01048"/>
    </source>
</evidence>
<feature type="domain" description="Nucleoside phosphorylase" evidence="4">
    <location>
        <begin position="84"/>
        <end position="245"/>
    </location>
</feature>
<dbReference type="Pfam" id="PF01048">
    <property type="entry name" value="PNP_UDP_1"/>
    <property type="match status" value="1"/>
</dbReference>
<sequence>MIAASFPLFGGKHALPAATDPGEHAAYLRTREPDASLDHLGGVVLVYQRSLLRDVLAAEKASLLDGWVRGDLWLVQHDGRWVGVCGGFGPGAPAAALVLEQLVSLGVAHVITVGTAGALQPDLHAGDLVVCTRALRDEGLSRHYLAPARYARPSTALTDHLVRTLQTTGLAVRQGPGWSTDAPYRETHGEVLLYSSDGILTADMEAAGVFAVAEHRGVNAAALFVVADSLLDRRPRQDSPDTRTSLLTAARASLTALAADPRSPPTASSGALR</sequence>
<name>A0ABW0YYL2_9ACTN</name>
<dbReference type="SUPFAM" id="SSF53167">
    <property type="entry name" value="Purine and uridine phosphorylases"/>
    <property type="match status" value="1"/>
</dbReference>